<feature type="domain" description="O-acyltransferase WSD1 C-terminal" evidence="1">
    <location>
        <begin position="8"/>
        <end position="98"/>
    </location>
</feature>
<name>A0A8J2KPQ7_9HEXA</name>
<sequence length="120" mass="13358">MFQLLGKFPAGFVQKMMKNGGSPIVVSNTPWAKSRVTLMGDEVEDIGGWIPLLAYSGVGFLIIRYSETLRICGVAEEACLKEEQLKFFLNELENEIKLISEEVAAAKKKNPHSLVIKIDE</sequence>
<evidence type="ECO:0000313" key="2">
    <source>
        <dbReference type="EMBL" id="CAG7816977.1"/>
    </source>
</evidence>
<comment type="caution">
    <text evidence="2">The sequence shown here is derived from an EMBL/GenBank/DDBJ whole genome shotgun (WGS) entry which is preliminary data.</text>
</comment>
<dbReference type="Pfam" id="PF06974">
    <property type="entry name" value="WS_DGAT_C"/>
    <property type="match status" value="1"/>
</dbReference>
<accession>A0A8J2KPQ7</accession>
<dbReference type="OrthoDB" id="619536at2759"/>
<dbReference type="AlphaFoldDB" id="A0A8J2KPQ7"/>
<dbReference type="InterPro" id="IPR009721">
    <property type="entry name" value="O-acyltransferase_WSD1_C"/>
</dbReference>
<keyword evidence="3" id="KW-1185">Reference proteome</keyword>
<protein>
    <recommendedName>
        <fullName evidence="1">O-acyltransferase WSD1 C-terminal domain-containing protein</fullName>
    </recommendedName>
</protein>
<reference evidence="2" key="1">
    <citation type="submission" date="2021-06" db="EMBL/GenBank/DDBJ databases">
        <authorList>
            <person name="Hodson N. C."/>
            <person name="Mongue J. A."/>
            <person name="Jaron S. K."/>
        </authorList>
    </citation>
    <scope>NUCLEOTIDE SEQUENCE</scope>
</reference>
<organism evidence="2 3">
    <name type="scientific">Allacma fusca</name>
    <dbReference type="NCBI Taxonomy" id="39272"/>
    <lineage>
        <taxon>Eukaryota</taxon>
        <taxon>Metazoa</taxon>
        <taxon>Ecdysozoa</taxon>
        <taxon>Arthropoda</taxon>
        <taxon>Hexapoda</taxon>
        <taxon>Collembola</taxon>
        <taxon>Symphypleona</taxon>
        <taxon>Sminthuridae</taxon>
        <taxon>Allacma</taxon>
    </lineage>
</organism>
<evidence type="ECO:0000259" key="1">
    <source>
        <dbReference type="Pfam" id="PF06974"/>
    </source>
</evidence>
<dbReference type="Proteomes" id="UP000708208">
    <property type="component" value="Unassembled WGS sequence"/>
</dbReference>
<evidence type="ECO:0000313" key="3">
    <source>
        <dbReference type="Proteomes" id="UP000708208"/>
    </source>
</evidence>
<gene>
    <name evidence="2" type="ORF">AFUS01_LOCUS27567</name>
</gene>
<proteinExistence type="predicted"/>
<dbReference type="EMBL" id="CAJVCH010383717">
    <property type="protein sequence ID" value="CAG7816977.1"/>
    <property type="molecule type" value="Genomic_DNA"/>
</dbReference>